<gene>
    <name evidence="2" type="ORF">WA026_022902</name>
</gene>
<comment type="caution">
    <text evidence="2">The sequence shown here is derived from an EMBL/GenBank/DDBJ whole genome shotgun (WGS) entry which is preliminary data.</text>
</comment>
<proteinExistence type="predicted"/>
<dbReference type="AlphaFoldDB" id="A0AAW1TT27"/>
<accession>A0AAW1TT27</accession>
<evidence type="ECO:0000256" key="1">
    <source>
        <dbReference type="SAM" id="MobiDB-lite"/>
    </source>
</evidence>
<organism evidence="2 3">
    <name type="scientific">Henosepilachna vigintioctopunctata</name>
    <dbReference type="NCBI Taxonomy" id="420089"/>
    <lineage>
        <taxon>Eukaryota</taxon>
        <taxon>Metazoa</taxon>
        <taxon>Ecdysozoa</taxon>
        <taxon>Arthropoda</taxon>
        <taxon>Hexapoda</taxon>
        <taxon>Insecta</taxon>
        <taxon>Pterygota</taxon>
        <taxon>Neoptera</taxon>
        <taxon>Endopterygota</taxon>
        <taxon>Coleoptera</taxon>
        <taxon>Polyphaga</taxon>
        <taxon>Cucujiformia</taxon>
        <taxon>Coccinelloidea</taxon>
        <taxon>Coccinellidae</taxon>
        <taxon>Epilachninae</taxon>
        <taxon>Epilachnini</taxon>
        <taxon>Henosepilachna</taxon>
    </lineage>
</organism>
<feature type="region of interest" description="Disordered" evidence="1">
    <location>
        <begin position="123"/>
        <end position="150"/>
    </location>
</feature>
<evidence type="ECO:0000313" key="3">
    <source>
        <dbReference type="Proteomes" id="UP001431783"/>
    </source>
</evidence>
<dbReference type="EMBL" id="JARQZJ010000021">
    <property type="protein sequence ID" value="KAK9873490.1"/>
    <property type="molecule type" value="Genomic_DNA"/>
</dbReference>
<sequence length="191" mass="21136">MIEHYASEYSRKTDRQAGDITSMEQAIEAVKNNEIDACKSDAGFDYLFEHAETTNIVMQQDRISEEDSTAAKKIAGNRKQEYQCSNQRAISSAEGIYVTGQGKRKPRKKPTVLLITSTPNIEEAKAKPAPPPVPKKNTRKVTKASGFTSDSENDLIPSLKPGMITRIVLAFIARSLLQVLTETGLAQMFEL</sequence>
<dbReference type="Proteomes" id="UP001431783">
    <property type="component" value="Unassembled WGS sequence"/>
</dbReference>
<evidence type="ECO:0000313" key="2">
    <source>
        <dbReference type="EMBL" id="KAK9873490.1"/>
    </source>
</evidence>
<protein>
    <submittedName>
        <fullName evidence="2">Uncharacterized protein</fullName>
    </submittedName>
</protein>
<reference evidence="2 3" key="1">
    <citation type="submission" date="2023-03" db="EMBL/GenBank/DDBJ databases">
        <title>Genome insight into feeding habits of ladybird beetles.</title>
        <authorList>
            <person name="Li H.-S."/>
            <person name="Huang Y.-H."/>
            <person name="Pang H."/>
        </authorList>
    </citation>
    <scope>NUCLEOTIDE SEQUENCE [LARGE SCALE GENOMIC DNA]</scope>
    <source>
        <strain evidence="2">SYSU_2023b</strain>
        <tissue evidence="2">Whole body</tissue>
    </source>
</reference>
<name>A0AAW1TT27_9CUCU</name>
<keyword evidence="3" id="KW-1185">Reference proteome</keyword>